<dbReference type="Gene3D" id="1.10.3730.10">
    <property type="entry name" value="ProC C-terminal domain-like"/>
    <property type="match status" value="1"/>
</dbReference>
<dbReference type="Gene3D" id="3.40.50.720">
    <property type="entry name" value="NAD(P)-binding Rossmann-like Domain"/>
    <property type="match status" value="1"/>
</dbReference>
<dbReference type="InterPro" id="IPR053790">
    <property type="entry name" value="P5CR-like_CS"/>
</dbReference>
<comment type="caution">
    <text evidence="7">The sequence shown here is derived from an EMBL/GenBank/DDBJ whole genome shotgun (WGS) entry which is preliminary data.</text>
</comment>
<dbReference type="STRING" id="321146.A0A139HBI5"/>
<sequence length="340" mass="35937">MAKDLAPDWILQQALSAQNTAHHEFVRSKPELRAQDGGLTLAVLGCGTMGSAILGGIMTSLQSKSDQTSTSNGIPDRLPSKFNACVRSSTSANRVRQELGKYQADLIVWENDNLGAVKASDAVILACEPHIVGDVLRQDGIRDALAGKLLISICGGVPENYIHDLLYKASPPETKKCAIAIAIPNIAASVRESMTIIPTSTSNPALSEEHSSLVNWIFSSIGRVANLPPSRINPATALCASGPAFCAMMIESMASGAITNGIPRPEAFEMAAQAMKGAASLVLEGEHPALVRDHVSTPGGCTIAGIQVLEEGSFRGIVSRAIRESSDTVSRLARERMQEV</sequence>
<dbReference type="InterPro" id="IPR036291">
    <property type="entry name" value="NAD(P)-bd_dom_sf"/>
</dbReference>
<evidence type="ECO:0000259" key="5">
    <source>
        <dbReference type="Pfam" id="PF03807"/>
    </source>
</evidence>
<evidence type="ECO:0000256" key="1">
    <source>
        <dbReference type="ARBA" id="ARBA00005525"/>
    </source>
</evidence>
<evidence type="ECO:0000259" key="6">
    <source>
        <dbReference type="Pfam" id="PF14748"/>
    </source>
</evidence>
<dbReference type="PANTHER" id="PTHR11645:SF0">
    <property type="entry name" value="PYRROLINE-5-CARBOXYLATE REDUCTASE 3"/>
    <property type="match status" value="1"/>
</dbReference>
<dbReference type="NCBIfam" id="TIGR00112">
    <property type="entry name" value="proC"/>
    <property type="match status" value="1"/>
</dbReference>
<dbReference type="FunFam" id="1.10.3730.10:FF:000001">
    <property type="entry name" value="Pyrroline-5-carboxylate reductase"/>
    <property type="match status" value="1"/>
</dbReference>
<comment type="pathway">
    <text evidence="4">Amino-acid biosynthesis; L-proline biosynthesis; L-proline from L-glutamate 5-semialdehyde: step 1/1.</text>
</comment>
<reference evidence="7 8" key="1">
    <citation type="submission" date="2015-07" db="EMBL/GenBank/DDBJ databases">
        <title>Comparative genomics of the Sigatoka disease complex on banana suggests a link between parallel evolutionary changes in Pseudocercospora fijiensis and Pseudocercospora eumusae and increased virulence on the banana host.</title>
        <authorList>
            <person name="Chang T.-C."/>
            <person name="Salvucci A."/>
            <person name="Crous P.W."/>
            <person name="Stergiopoulos I."/>
        </authorList>
    </citation>
    <scope>NUCLEOTIDE SEQUENCE [LARGE SCALE GENOMIC DNA]</scope>
    <source>
        <strain evidence="7 8">CBS 114824</strain>
    </source>
</reference>
<dbReference type="InterPro" id="IPR000304">
    <property type="entry name" value="Pyrroline-COOH_reductase"/>
</dbReference>
<dbReference type="PROSITE" id="PS00521">
    <property type="entry name" value="P5CR"/>
    <property type="match status" value="1"/>
</dbReference>
<evidence type="ECO:0000256" key="2">
    <source>
        <dbReference type="ARBA" id="ARBA00022857"/>
    </source>
</evidence>
<organism evidence="7 8">
    <name type="scientific">Pseudocercospora eumusae</name>
    <dbReference type="NCBI Taxonomy" id="321146"/>
    <lineage>
        <taxon>Eukaryota</taxon>
        <taxon>Fungi</taxon>
        <taxon>Dikarya</taxon>
        <taxon>Ascomycota</taxon>
        <taxon>Pezizomycotina</taxon>
        <taxon>Dothideomycetes</taxon>
        <taxon>Dothideomycetidae</taxon>
        <taxon>Mycosphaerellales</taxon>
        <taxon>Mycosphaerellaceae</taxon>
        <taxon>Pseudocercospora</taxon>
    </lineage>
</organism>
<proteinExistence type="inferred from homology"/>
<name>A0A139HBI5_9PEZI</name>
<evidence type="ECO:0000256" key="4">
    <source>
        <dbReference type="RuleBase" id="RU003903"/>
    </source>
</evidence>
<dbReference type="OrthoDB" id="10263291at2759"/>
<dbReference type="UniPathway" id="UPA00098">
    <property type="reaction ID" value="UER00361"/>
</dbReference>
<evidence type="ECO:0000256" key="3">
    <source>
        <dbReference type="ARBA" id="ARBA00023002"/>
    </source>
</evidence>
<protein>
    <recommendedName>
        <fullName evidence="4">Pyrroline-5-carboxylate reductase</fullName>
        <ecNumber evidence="4">1.5.1.2</ecNumber>
    </recommendedName>
</protein>
<keyword evidence="8" id="KW-1185">Reference proteome</keyword>
<accession>A0A139HBI5</accession>
<keyword evidence="4" id="KW-0641">Proline biosynthesis</keyword>
<keyword evidence="2 4" id="KW-0521">NADP</keyword>
<dbReference type="Pfam" id="PF14748">
    <property type="entry name" value="P5CR_dimer"/>
    <property type="match status" value="1"/>
</dbReference>
<dbReference type="EC" id="1.5.1.2" evidence="4"/>
<feature type="domain" description="Pyrroline-5-carboxylate reductase dimerisation" evidence="6">
    <location>
        <begin position="230"/>
        <end position="328"/>
    </location>
</feature>
<keyword evidence="3 4" id="KW-0560">Oxidoreductase</keyword>
<dbReference type="EMBL" id="LFZN01000085">
    <property type="protein sequence ID" value="KXS99795.1"/>
    <property type="molecule type" value="Genomic_DNA"/>
</dbReference>
<dbReference type="Proteomes" id="UP000070133">
    <property type="component" value="Unassembled WGS sequence"/>
</dbReference>
<dbReference type="SUPFAM" id="SSF51735">
    <property type="entry name" value="NAD(P)-binding Rossmann-fold domains"/>
    <property type="match status" value="1"/>
</dbReference>
<feature type="domain" description="Pyrroline-5-carboxylate reductase catalytic N-terminal" evidence="5">
    <location>
        <begin position="41"/>
        <end position="154"/>
    </location>
</feature>
<dbReference type="InterPro" id="IPR028939">
    <property type="entry name" value="P5C_Rdtase_cat_N"/>
</dbReference>
<dbReference type="SUPFAM" id="SSF48179">
    <property type="entry name" value="6-phosphogluconate dehydrogenase C-terminal domain-like"/>
    <property type="match status" value="1"/>
</dbReference>
<dbReference type="GO" id="GO:0004735">
    <property type="term" value="F:pyrroline-5-carboxylate reductase activity"/>
    <property type="evidence" value="ECO:0007669"/>
    <property type="project" value="UniProtKB-EC"/>
</dbReference>
<dbReference type="InterPro" id="IPR029036">
    <property type="entry name" value="P5CR_dimer"/>
</dbReference>
<dbReference type="Pfam" id="PF03807">
    <property type="entry name" value="F420_oxidored"/>
    <property type="match status" value="1"/>
</dbReference>
<gene>
    <name evidence="7" type="ORF">AC578_8891</name>
</gene>
<dbReference type="HAMAP" id="MF_01925">
    <property type="entry name" value="P5C_reductase"/>
    <property type="match status" value="1"/>
</dbReference>
<dbReference type="GO" id="GO:0055129">
    <property type="term" value="P:L-proline biosynthetic process"/>
    <property type="evidence" value="ECO:0007669"/>
    <property type="project" value="UniProtKB-UniPathway"/>
</dbReference>
<dbReference type="InterPro" id="IPR008927">
    <property type="entry name" value="6-PGluconate_DH-like_C_sf"/>
</dbReference>
<keyword evidence="4" id="KW-0028">Amino-acid biosynthesis</keyword>
<evidence type="ECO:0000313" key="8">
    <source>
        <dbReference type="Proteomes" id="UP000070133"/>
    </source>
</evidence>
<comment type="catalytic activity">
    <reaction evidence="4">
        <text>L-proline + NADP(+) = (S)-1-pyrroline-5-carboxylate + NADPH + 2 H(+)</text>
        <dbReference type="Rhea" id="RHEA:14109"/>
        <dbReference type="ChEBI" id="CHEBI:15378"/>
        <dbReference type="ChEBI" id="CHEBI:17388"/>
        <dbReference type="ChEBI" id="CHEBI:57783"/>
        <dbReference type="ChEBI" id="CHEBI:58349"/>
        <dbReference type="ChEBI" id="CHEBI:60039"/>
        <dbReference type="EC" id="1.5.1.2"/>
    </reaction>
</comment>
<comment type="similarity">
    <text evidence="1 4">Belongs to the pyrroline-5-carboxylate reductase family.</text>
</comment>
<dbReference type="PANTHER" id="PTHR11645">
    <property type="entry name" value="PYRROLINE-5-CARBOXYLATE REDUCTASE"/>
    <property type="match status" value="1"/>
</dbReference>
<evidence type="ECO:0000313" key="7">
    <source>
        <dbReference type="EMBL" id="KXS99795.1"/>
    </source>
</evidence>
<dbReference type="AlphaFoldDB" id="A0A139HBI5"/>